<feature type="region of interest" description="Disordered" evidence="3">
    <location>
        <begin position="1"/>
        <end position="33"/>
    </location>
</feature>
<feature type="compositionally biased region" description="Basic and acidic residues" evidence="3">
    <location>
        <begin position="180"/>
        <end position="191"/>
    </location>
</feature>
<feature type="compositionally biased region" description="Polar residues" evidence="3">
    <location>
        <begin position="126"/>
        <end position="145"/>
    </location>
</feature>
<organism evidence="5 6">
    <name type="scientific">Tetragonisca angustula</name>
    <dbReference type="NCBI Taxonomy" id="166442"/>
    <lineage>
        <taxon>Eukaryota</taxon>
        <taxon>Metazoa</taxon>
        <taxon>Ecdysozoa</taxon>
        <taxon>Arthropoda</taxon>
        <taxon>Hexapoda</taxon>
        <taxon>Insecta</taxon>
        <taxon>Pterygota</taxon>
        <taxon>Neoptera</taxon>
        <taxon>Endopterygota</taxon>
        <taxon>Hymenoptera</taxon>
        <taxon>Apocrita</taxon>
        <taxon>Aculeata</taxon>
        <taxon>Apoidea</taxon>
        <taxon>Anthophila</taxon>
        <taxon>Apidae</taxon>
        <taxon>Tetragonisca</taxon>
    </lineage>
</organism>
<evidence type="ECO:0000256" key="2">
    <source>
        <dbReference type="SAM" id="Coils"/>
    </source>
</evidence>
<dbReference type="SUPFAM" id="SSF57756">
    <property type="entry name" value="Retrovirus zinc finger-like domains"/>
    <property type="match status" value="1"/>
</dbReference>
<evidence type="ECO:0000313" key="5">
    <source>
        <dbReference type="EMBL" id="KAK9297128.1"/>
    </source>
</evidence>
<dbReference type="EMBL" id="JAWNGG020000195">
    <property type="protein sequence ID" value="KAK9297128.1"/>
    <property type="molecule type" value="Genomic_DNA"/>
</dbReference>
<name>A0AAW0ZJ13_9HYME</name>
<dbReference type="Proteomes" id="UP001432146">
    <property type="component" value="Unassembled WGS sequence"/>
</dbReference>
<sequence>MTDLNKNVHKSTLASPNSKNPVSAEKNSREKETLISTHDTLMSELIEKNLMKLWKLTENIKNLNEEIRMHSSESNVKEIIAEKSKKIAASLKFLFRTLKESTEMNEQNKIKKSSVDVSTQVFLPSDYQPITSHRPSVNSQSTSDSFPMPSNAKSLPKQLCAQALDKRPKAPKKSLSSKTFESRDNISHENEEQISQKSILKHSHEQEQITEDAMGEVIPSRRKKKIYSPPIKISENQNNIPHCSKEQIIPLSNIINHLYKQFPEFMTKTERMKKINRSGAIVIIPIGREVKGTDFKDTCRMVLSKAKDKLNCTTKIRKTQDGYLLIELKKDTNVIKTATEIQTIVGDDFKVKPLVDKIFIEIRDLDPIISKEKIKSILMRILHTKQEENVMVRQLSTAWRGTQRAIIELTVNEFKKLQRIKKFKIDMIHTTWREVPMVTRCYKCHHFGHIANKCKMTFDAIECCRRCGKVDHQIKSCRSRPCCAICRDEGKKGEDLKHVAGSIRCPAYRRLTNEASQKQKLINTLSSDI</sequence>
<gene>
    <name evidence="5" type="ORF">QLX08_009063</name>
</gene>
<reference evidence="5 6" key="1">
    <citation type="submission" date="2024-05" db="EMBL/GenBank/DDBJ databases">
        <title>The nuclear and mitochondrial genome assemblies of Tetragonisca angustula (Apidae: Meliponini), a tiny yet remarkable pollinator in the Neotropics.</title>
        <authorList>
            <person name="Ferrari R."/>
            <person name="Ricardo P.C."/>
            <person name="Dias F.C."/>
            <person name="Araujo N.S."/>
            <person name="Soares D.O."/>
            <person name="Zhou Q.-S."/>
            <person name="Zhu C.-D."/>
            <person name="Coutinho L."/>
            <person name="Airas M.C."/>
            <person name="Batista T.M."/>
        </authorList>
    </citation>
    <scope>NUCLEOTIDE SEQUENCE [LARGE SCALE GENOMIC DNA]</scope>
    <source>
        <strain evidence="5">ASF017062</strain>
        <tissue evidence="5">Abdomen</tissue>
    </source>
</reference>
<dbReference type="PROSITE" id="PS50158">
    <property type="entry name" value="ZF_CCHC"/>
    <property type="match status" value="1"/>
</dbReference>
<dbReference type="SMART" id="SM00343">
    <property type="entry name" value="ZnF_C2HC"/>
    <property type="match status" value="2"/>
</dbReference>
<keyword evidence="2" id="KW-0175">Coiled coil</keyword>
<dbReference type="AlphaFoldDB" id="A0AAW0ZJ13"/>
<evidence type="ECO:0000313" key="6">
    <source>
        <dbReference type="Proteomes" id="UP001432146"/>
    </source>
</evidence>
<feature type="region of interest" description="Disordered" evidence="3">
    <location>
        <begin position="126"/>
        <end position="217"/>
    </location>
</feature>
<feature type="compositionally biased region" description="Polar residues" evidence="3">
    <location>
        <begin position="10"/>
        <end position="21"/>
    </location>
</feature>
<proteinExistence type="predicted"/>
<keyword evidence="1" id="KW-0862">Zinc</keyword>
<keyword evidence="1" id="KW-0863">Zinc-finger</keyword>
<dbReference type="GO" id="GO:0008270">
    <property type="term" value="F:zinc ion binding"/>
    <property type="evidence" value="ECO:0007669"/>
    <property type="project" value="UniProtKB-KW"/>
</dbReference>
<protein>
    <recommendedName>
        <fullName evidence="4">CCHC-type domain-containing protein</fullName>
    </recommendedName>
</protein>
<evidence type="ECO:0000259" key="4">
    <source>
        <dbReference type="PROSITE" id="PS50158"/>
    </source>
</evidence>
<dbReference type="InterPro" id="IPR036875">
    <property type="entry name" value="Znf_CCHC_sf"/>
</dbReference>
<dbReference type="GO" id="GO:0003676">
    <property type="term" value="F:nucleic acid binding"/>
    <property type="evidence" value="ECO:0007669"/>
    <property type="project" value="InterPro"/>
</dbReference>
<feature type="domain" description="CCHC-type" evidence="4">
    <location>
        <begin position="440"/>
        <end position="455"/>
    </location>
</feature>
<keyword evidence="1" id="KW-0479">Metal-binding</keyword>
<evidence type="ECO:0000256" key="3">
    <source>
        <dbReference type="SAM" id="MobiDB-lite"/>
    </source>
</evidence>
<evidence type="ECO:0000256" key="1">
    <source>
        <dbReference type="PROSITE-ProRule" id="PRU00047"/>
    </source>
</evidence>
<dbReference type="InterPro" id="IPR001878">
    <property type="entry name" value="Znf_CCHC"/>
</dbReference>
<accession>A0AAW0ZJ13</accession>
<keyword evidence="6" id="KW-1185">Reference proteome</keyword>
<feature type="coiled-coil region" evidence="2">
    <location>
        <begin position="46"/>
        <end position="73"/>
    </location>
</feature>
<comment type="caution">
    <text evidence="5">The sequence shown here is derived from an EMBL/GenBank/DDBJ whole genome shotgun (WGS) entry which is preliminary data.</text>
</comment>